<dbReference type="PATRIC" id="fig|746697.3.peg.1287"/>
<proteinExistence type="predicted"/>
<dbReference type="STRING" id="746697.Aeqsu_1272"/>
<dbReference type="InterPro" id="IPR011990">
    <property type="entry name" value="TPR-like_helical_dom_sf"/>
</dbReference>
<keyword evidence="1" id="KW-1133">Transmembrane helix</keyword>
<feature type="transmembrane region" description="Helical" evidence="1">
    <location>
        <begin position="86"/>
        <end position="105"/>
    </location>
</feature>
<reference evidence="2 3" key="1">
    <citation type="submission" date="2012-06" db="EMBL/GenBank/DDBJ databases">
        <title>The complete genome of Aequorivita sublithincola DSM 14238.</title>
        <authorList>
            <consortium name="US DOE Joint Genome Institute (JGI-PGF)"/>
            <person name="Lucas S."/>
            <person name="Copeland A."/>
            <person name="Lapidus A."/>
            <person name="Goodwin L."/>
            <person name="Pitluck S."/>
            <person name="Peters L."/>
            <person name="Munk A.C.C."/>
            <person name="Kyrpides N."/>
            <person name="Mavromatis K."/>
            <person name="Pagani I."/>
            <person name="Ivanova N."/>
            <person name="Ovchinnikova G."/>
            <person name="Zeytun A."/>
            <person name="Detter J.C."/>
            <person name="Han C."/>
            <person name="Land M."/>
            <person name="Hauser L."/>
            <person name="Markowitz V."/>
            <person name="Cheng J.-F."/>
            <person name="Hugenholtz P."/>
            <person name="Woyke T."/>
            <person name="Wu D."/>
            <person name="Tindall B."/>
            <person name="Faehnrich R."/>
            <person name="Brambilla E."/>
            <person name="Klenk H.-P."/>
            <person name="Eisen J.A."/>
        </authorList>
    </citation>
    <scope>NUCLEOTIDE SEQUENCE [LARGE SCALE GENOMIC DNA]</scope>
    <source>
        <strain evidence="3">DSM 14238 / LMG 21431 / ACAM 643 / 9-3</strain>
    </source>
</reference>
<sequence>MDLNNNIENNQETQELIDAYLLGTLNTDALNDFKKRMEISPNFRNFVDDQKVLKSAIEENNLKNSLDGFHSEIIESPEKKWLSPSWLALAASFLILISVSTWAILGSGNSAEKIFASNFKPDPGLPTTMGTSSNYEFYYGMVNYKRKEYSEAISRWETLYATNPKNDTLNYFLGVANLANGNPRQAEKYLQTAKEKTESTFYEEAQYYLALTLLKENKIEEAKEALAKSTSASGTLLLNEINAL</sequence>
<protein>
    <submittedName>
        <fullName evidence="2">Uncharacterized protein</fullName>
    </submittedName>
</protein>
<evidence type="ECO:0000313" key="3">
    <source>
        <dbReference type="Proteomes" id="UP000006049"/>
    </source>
</evidence>
<dbReference type="eggNOG" id="COG0457">
    <property type="taxonomic scope" value="Bacteria"/>
</dbReference>
<dbReference type="AlphaFoldDB" id="I3YUU7"/>
<dbReference type="HOGENOM" id="CLU_1109594_0_0_10"/>
<keyword evidence="1" id="KW-0472">Membrane</keyword>
<accession>I3YUU7</accession>
<name>I3YUU7_AEQSU</name>
<dbReference type="Gene3D" id="1.25.40.10">
    <property type="entry name" value="Tetratricopeptide repeat domain"/>
    <property type="match status" value="1"/>
</dbReference>
<dbReference type="OrthoDB" id="1451921at2"/>
<dbReference type="RefSeq" id="WP_014782023.1">
    <property type="nucleotide sequence ID" value="NC_018013.1"/>
</dbReference>
<keyword evidence="3" id="KW-1185">Reference proteome</keyword>
<gene>
    <name evidence="2" type="ordered locus">Aeqsu_1272</name>
</gene>
<dbReference type="Pfam" id="PF14559">
    <property type="entry name" value="TPR_19"/>
    <property type="match status" value="1"/>
</dbReference>
<dbReference type="KEGG" id="asl:Aeqsu_1272"/>
<keyword evidence="1" id="KW-0812">Transmembrane</keyword>
<dbReference type="SUPFAM" id="SSF48452">
    <property type="entry name" value="TPR-like"/>
    <property type="match status" value="1"/>
</dbReference>
<evidence type="ECO:0000256" key="1">
    <source>
        <dbReference type="SAM" id="Phobius"/>
    </source>
</evidence>
<organism evidence="2 3">
    <name type="scientific">Aequorivita sublithincola (strain DSM 14238 / LMG 21431 / ACAM 643 / 9-3)</name>
    <dbReference type="NCBI Taxonomy" id="746697"/>
    <lineage>
        <taxon>Bacteria</taxon>
        <taxon>Pseudomonadati</taxon>
        <taxon>Bacteroidota</taxon>
        <taxon>Flavobacteriia</taxon>
        <taxon>Flavobacteriales</taxon>
        <taxon>Flavobacteriaceae</taxon>
        <taxon>Aequorivita</taxon>
    </lineage>
</organism>
<dbReference type="EMBL" id="CP003280">
    <property type="protein sequence ID" value="AFL80765.1"/>
    <property type="molecule type" value="Genomic_DNA"/>
</dbReference>
<evidence type="ECO:0000313" key="2">
    <source>
        <dbReference type="EMBL" id="AFL80765.1"/>
    </source>
</evidence>
<dbReference type="Proteomes" id="UP000006049">
    <property type="component" value="Chromosome"/>
</dbReference>